<dbReference type="Gene3D" id="3.20.20.70">
    <property type="entry name" value="Aldolase class I"/>
    <property type="match status" value="1"/>
</dbReference>
<dbReference type="PANTHER" id="PTHR32502:SF2">
    <property type="entry name" value="D-TAGATOSE-1,6-BISPHOSPHATE ALDOLASE SUBUNIT KBAZ"/>
    <property type="match status" value="1"/>
</dbReference>
<reference evidence="2 3" key="1">
    <citation type="submission" date="2020-01" db="EMBL/GenBank/DDBJ databases">
        <title>Dynamics of blaIMP-6 dissemination in carbapenem resistant Enterobacteriacea isolated from regional surveillance in Osaka, Japan.</title>
        <authorList>
            <person name="Abe R."/>
            <person name="Akeda Y."/>
            <person name="Sugawara Y."/>
            <person name="Yamamoto N."/>
            <person name="Tomono K."/>
            <person name="Takeuchi D."/>
            <person name="Kawahara R."/>
            <person name="Hamada S."/>
        </authorList>
    </citation>
    <scope>NUCLEOTIDE SEQUENCE [LARGE SCALE GENOMIC DNA]</scope>
    <source>
        <strain evidence="2 3">E300</strain>
    </source>
</reference>
<dbReference type="InterPro" id="IPR050303">
    <property type="entry name" value="GatZ_KbaZ_carbometab"/>
</dbReference>
<dbReference type="InterPro" id="IPR012062">
    <property type="entry name" value="GatZ/KbaZ-like"/>
</dbReference>
<evidence type="ECO:0000256" key="1">
    <source>
        <dbReference type="ARBA" id="ARBA00005191"/>
    </source>
</evidence>
<evidence type="ECO:0008006" key="4">
    <source>
        <dbReference type="Google" id="ProtNLM"/>
    </source>
</evidence>
<dbReference type="GO" id="GO:0005975">
    <property type="term" value="P:carbohydrate metabolic process"/>
    <property type="evidence" value="ECO:0007669"/>
    <property type="project" value="InterPro"/>
</dbReference>
<protein>
    <recommendedName>
        <fullName evidence="4">Tagatose 6-phosphate kinase</fullName>
    </recommendedName>
</protein>
<dbReference type="Proteomes" id="UP000467488">
    <property type="component" value="Chromosome"/>
</dbReference>
<dbReference type="SUPFAM" id="SSF51569">
    <property type="entry name" value="Aldolase"/>
    <property type="match status" value="1"/>
</dbReference>
<dbReference type="PANTHER" id="PTHR32502">
    <property type="entry name" value="N-ACETYLGALACTOSAMINE PERMEASE II COMPONENT-RELATED"/>
    <property type="match status" value="1"/>
</dbReference>
<dbReference type="EMBL" id="AP022360">
    <property type="protein sequence ID" value="BBU80662.1"/>
    <property type="molecule type" value="Genomic_DNA"/>
</dbReference>
<comment type="pathway">
    <text evidence="1">Carbohydrate metabolism; D-tagatose 6-phosphate degradation; D-glyceraldehyde 3-phosphate and glycerone phosphate from D-tagatose 6-phosphate: step 2/2.</text>
</comment>
<sequence length="187" mass="20499">MKHLTEMVRQHKAGKTNGIYAVCSAHPLVLEAAIRYASANQTPLLIEATSNQVDQFGGYTGMTPAGFRGFVCQLADSLNFPQDALILGGDHLGPNRWQNLPAAQAMANADDLIKSYVAAGFKKIHLDCSMSCQDDPIPLTDGIVAERTLPLVWRKWRKKPAVNILAKPIWSMSLVPKCRCLAARMKP</sequence>
<evidence type="ECO:0000313" key="2">
    <source>
        <dbReference type="EMBL" id="BBU80662.1"/>
    </source>
</evidence>
<accession>A0A8S0FKE4</accession>
<name>A0A8S0FKE4_ECOLX</name>
<organism evidence="2 3">
    <name type="scientific">Escherichia coli</name>
    <dbReference type="NCBI Taxonomy" id="562"/>
    <lineage>
        <taxon>Bacteria</taxon>
        <taxon>Pseudomonadati</taxon>
        <taxon>Pseudomonadota</taxon>
        <taxon>Gammaproteobacteria</taxon>
        <taxon>Enterobacterales</taxon>
        <taxon>Enterobacteriaceae</taxon>
        <taxon>Escherichia</taxon>
    </lineage>
</organism>
<dbReference type="AlphaFoldDB" id="A0A8S0FKE4"/>
<evidence type="ECO:0000313" key="3">
    <source>
        <dbReference type="Proteomes" id="UP000467488"/>
    </source>
</evidence>
<dbReference type="GO" id="GO:0005886">
    <property type="term" value="C:plasma membrane"/>
    <property type="evidence" value="ECO:0007669"/>
    <property type="project" value="TreeGrafter"/>
</dbReference>
<gene>
    <name evidence="2" type="ORF">EIMP300_20620</name>
</gene>
<dbReference type="GO" id="GO:0009401">
    <property type="term" value="P:phosphoenolpyruvate-dependent sugar phosphotransferase system"/>
    <property type="evidence" value="ECO:0007669"/>
    <property type="project" value="TreeGrafter"/>
</dbReference>
<dbReference type="Pfam" id="PF08013">
    <property type="entry name" value="GatZ_KbaZ-like"/>
    <property type="match status" value="1"/>
</dbReference>
<proteinExistence type="predicted"/>
<dbReference type="InterPro" id="IPR013785">
    <property type="entry name" value="Aldolase_TIM"/>
</dbReference>